<dbReference type="SUPFAM" id="SSF52540">
    <property type="entry name" value="P-loop containing nucleoside triphosphate hydrolases"/>
    <property type="match status" value="1"/>
</dbReference>
<evidence type="ECO:0000313" key="7">
    <source>
        <dbReference type="EMBL" id="MBM2621428.1"/>
    </source>
</evidence>
<dbReference type="NCBIfam" id="NF008348">
    <property type="entry name" value="PRK11131.1"/>
    <property type="match status" value="1"/>
</dbReference>
<dbReference type="EMBL" id="JAENHP010000019">
    <property type="protein sequence ID" value="MBM2621428.1"/>
    <property type="molecule type" value="Genomic_DNA"/>
</dbReference>
<keyword evidence="1" id="KW-0547">Nucleotide-binding</keyword>
<dbReference type="SMART" id="SM00382">
    <property type="entry name" value="AAA"/>
    <property type="match status" value="1"/>
</dbReference>
<dbReference type="InterPro" id="IPR011709">
    <property type="entry name" value="DEAD-box_helicase_OB_fold"/>
</dbReference>
<dbReference type="Gene3D" id="3.40.50.300">
    <property type="entry name" value="P-loop containing nucleotide triphosphate hydrolases"/>
    <property type="match status" value="2"/>
</dbReference>
<dbReference type="InterPro" id="IPR007502">
    <property type="entry name" value="Helicase-assoc_dom"/>
</dbReference>
<dbReference type="PANTHER" id="PTHR18934:SF99">
    <property type="entry name" value="ATP-DEPENDENT RNA HELICASE DHX37-RELATED"/>
    <property type="match status" value="1"/>
</dbReference>
<proteinExistence type="predicted"/>
<protein>
    <submittedName>
        <fullName evidence="7">ATP-dependent RNA helicase HrpA</fullName>
        <ecNumber evidence="7">3.6.4.13</ecNumber>
    </submittedName>
</protein>
<evidence type="ECO:0000259" key="6">
    <source>
        <dbReference type="PROSITE" id="PS51194"/>
    </source>
</evidence>
<name>A0ABS2APY3_9ACTN</name>
<dbReference type="CDD" id="cd18791">
    <property type="entry name" value="SF2_C_RHA"/>
    <property type="match status" value="1"/>
</dbReference>
<dbReference type="GO" id="GO:0016787">
    <property type="term" value="F:hydrolase activity"/>
    <property type="evidence" value="ECO:0007669"/>
    <property type="project" value="UniProtKB-KW"/>
</dbReference>
<dbReference type="RefSeq" id="WP_203381398.1">
    <property type="nucleotide sequence ID" value="NZ_JAENHP010000019.1"/>
</dbReference>
<dbReference type="PROSITE" id="PS51194">
    <property type="entry name" value="HELICASE_CTER"/>
    <property type="match status" value="1"/>
</dbReference>
<feature type="domain" description="Helicase C-terminal" evidence="6">
    <location>
        <begin position="280"/>
        <end position="447"/>
    </location>
</feature>
<dbReference type="Pfam" id="PF07717">
    <property type="entry name" value="OB_NTP_bind"/>
    <property type="match status" value="1"/>
</dbReference>
<keyword evidence="2 7" id="KW-0378">Hydrolase</keyword>
<dbReference type="PANTHER" id="PTHR18934">
    <property type="entry name" value="ATP-DEPENDENT RNA HELICASE"/>
    <property type="match status" value="1"/>
</dbReference>
<dbReference type="CDD" id="cd17989">
    <property type="entry name" value="DEXHc_HrpA"/>
    <property type="match status" value="1"/>
</dbReference>
<keyword evidence="8" id="KW-1185">Reference proteome</keyword>
<feature type="domain" description="Helicase ATP-binding" evidence="5">
    <location>
        <begin position="82"/>
        <end position="245"/>
    </location>
</feature>
<evidence type="ECO:0000313" key="8">
    <source>
        <dbReference type="Proteomes" id="UP000632138"/>
    </source>
</evidence>
<dbReference type="SMART" id="SM00847">
    <property type="entry name" value="HA2"/>
    <property type="match status" value="1"/>
</dbReference>
<dbReference type="GO" id="GO:0003724">
    <property type="term" value="F:RNA helicase activity"/>
    <property type="evidence" value="ECO:0007669"/>
    <property type="project" value="UniProtKB-EC"/>
</dbReference>
<keyword evidence="4" id="KW-0067">ATP-binding</keyword>
<dbReference type="Pfam" id="PF00271">
    <property type="entry name" value="Helicase_C"/>
    <property type="match status" value="1"/>
</dbReference>
<evidence type="ECO:0000256" key="3">
    <source>
        <dbReference type="ARBA" id="ARBA00022806"/>
    </source>
</evidence>
<dbReference type="InterPro" id="IPR010222">
    <property type="entry name" value="RNA_helicase_HrpA"/>
</dbReference>
<evidence type="ECO:0000256" key="2">
    <source>
        <dbReference type="ARBA" id="ARBA00022801"/>
    </source>
</evidence>
<dbReference type="EC" id="3.6.4.13" evidence="7"/>
<accession>A0ABS2APY3</accession>
<evidence type="ECO:0000256" key="4">
    <source>
        <dbReference type="ARBA" id="ARBA00022840"/>
    </source>
</evidence>
<dbReference type="NCBIfam" id="TIGR01967">
    <property type="entry name" value="DEAH_box_HrpA"/>
    <property type="match status" value="1"/>
</dbReference>
<dbReference type="Pfam" id="PF04408">
    <property type="entry name" value="WHD_HA2"/>
    <property type="match status" value="1"/>
</dbReference>
<dbReference type="InterPro" id="IPR003593">
    <property type="entry name" value="AAA+_ATPase"/>
</dbReference>
<sequence>MSTTPELRNRLADLLPRDSHRLGRRLEGTRRIKDSAARAAALSEISAEIDRAAERLAARVASVPPISYPESLPVSQRKDDIAAAIRDHQVVVVAGETGSGKTTQIPKICMELGRGVRGQIGHTQPRRIAARTVAERIAEEVGRPLGTTVGYKVRFTDQAGDDTMVKVMTDGILLAEIQNDRNLFRYDTLIIDEAHERSLNIDFILGYLRELLPRRPDLKLIITSATIETQRFAEHFADADGKPAPVIEVSGRTFPVEVRYRPLLTMTEDETEEPMDQVDGIAEAVDELGREGDGDILVFLSGEREIRDTADALGKRNLRNTDIVPLYGRLSAAEQHKVFERHSQRRVVLATNVAETSLTVPGIRYVIDPGTARISRYSHRLKVQRLPIEPVSQASANQRKGRCGRVADGICIRLYSEEDFDGRPEFTEPEILRTNLASVILQMTNLGLGDLARFPFIDPPDRRNITDGVKLLEELGALAERKLTPLGRQLAQLPVDPRLARMVIEADRQECVAEVMVIAAALSIQDPRERPTEKQQQADEKHARFTDKESDFFSYLNLWRYLRERQQELSGNQFRRLCRNEFLNYLRVREWQDIYAQLRQVARTLNLSITEDREEVAEGQHVHTALLSGLLSHIGLKDTDKREYLGARGAKFAIFPGSALFKKQPRWVMSAELVETSRLWGRVNARIEPEWAEKLAPHLVKRSYSEPHWEKKQGAVMAYEKVTLYGLPIVPRRKVGYAKVDPVVSRELFIRHALVEGDWDTHHKFFTDNAKLLAQIEEIENRARRRDIAVDDETVYALYDARIPADVVSARHFDAWWKKARRDDPERLTFTRELLVNSGRDSVDPNAYPDAWLAGGVRLPLSYSFEPNTTADGVTVTVPLPLLNKLDPEDFVWSVPGFRKDVVIALIRALPKALRTNFVPVPDWAEAVLDRVPARRGPLPDAIAGELRRLTGTIVPRDAWRPDQVPDHLRVNFRVVDENDKVLGEGRDLEVLRRSLAPKVQQTISKAAGDIERRGITTNDFGVLPRRVAQMRGGYEVNVWPALVDEGESVAIRVFESEAEQRVAMVAGTRKLLLLTLPPAARYLQGRLDNKAKLELSRGNPYRSIADLLDDCAGAAVDKLVTDAGGPVWSSIEFASLRDAVRQDLVDAVANVVTQVRQVLATAYDIDQRLASVRDPSMLAALADIRQQLKGLVHPGFVTETGWRQLHHLPRYLRGIVYRLDRLGGNLARDRQLMAQIHEIEAEYRELAGLGAPAEGLSEIRWMIEELRINFFAQSLGTAYPISDKRIFKAMDQLPV</sequence>
<dbReference type="Pfam" id="PF11898">
    <property type="entry name" value="DUF3418"/>
    <property type="match status" value="1"/>
</dbReference>
<dbReference type="Pfam" id="PF00270">
    <property type="entry name" value="DEAD"/>
    <property type="match status" value="1"/>
</dbReference>
<comment type="caution">
    <text evidence="7">The sequence shown here is derived from an EMBL/GenBank/DDBJ whole genome shotgun (WGS) entry which is preliminary data.</text>
</comment>
<dbReference type="PROSITE" id="PS51192">
    <property type="entry name" value="HELICASE_ATP_BIND_1"/>
    <property type="match status" value="1"/>
</dbReference>
<dbReference type="InterPro" id="IPR014001">
    <property type="entry name" value="Helicase_ATP-bd"/>
</dbReference>
<dbReference type="InterPro" id="IPR027417">
    <property type="entry name" value="P-loop_NTPase"/>
</dbReference>
<dbReference type="SMART" id="SM00487">
    <property type="entry name" value="DEXDc"/>
    <property type="match status" value="1"/>
</dbReference>
<gene>
    <name evidence="7" type="primary">hrpA</name>
    <name evidence="7" type="ORF">JIG36_38590</name>
</gene>
<dbReference type="Proteomes" id="UP000632138">
    <property type="component" value="Unassembled WGS sequence"/>
</dbReference>
<reference evidence="7 8" key="1">
    <citation type="submission" date="2021-01" db="EMBL/GenBank/DDBJ databases">
        <title>Actinoplanes sp. nov. LDG1-06 isolated from lichen.</title>
        <authorList>
            <person name="Saeng-In P."/>
            <person name="Phongsopitanun W."/>
            <person name="Kanchanasin P."/>
            <person name="Yuki M."/>
            <person name="Kudo T."/>
            <person name="Ohkuma M."/>
            <person name="Tanasupawat S."/>
        </authorList>
    </citation>
    <scope>NUCLEOTIDE SEQUENCE [LARGE SCALE GENOMIC DNA]</scope>
    <source>
        <strain evidence="7 8">LDG1-06</strain>
    </source>
</reference>
<dbReference type="SMART" id="SM00490">
    <property type="entry name" value="HELICc"/>
    <property type="match status" value="1"/>
</dbReference>
<keyword evidence="3 7" id="KW-0347">Helicase</keyword>
<dbReference type="InterPro" id="IPR048333">
    <property type="entry name" value="HA2_WH"/>
</dbReference>
<dbReference type="InterPro" id="IPR011545">
    <property type="entry name" value="DEAD/DEAH_box_helicase_dom"/>
</dbReference>
<evidence type="ECO:0000256" key="1">
    <source>
        <dbReference type="ARBA" id="ARBA00022741"/>
    </source>
</evidence>
<organism evidence="7 8">
    <name type="scientific">Paractinoplanes ovalisporus</name>
    <dbReference type="NCBI Taxonomy" id="2810368"/>
    <lineage>
        <taxon>Bacteria</taxon>
        <taxon>Bacillati</taxon>
        <taxon>Actinomycetota</taxon>
        <taxon>Actinomycetes</taxon>
        <taxon>Micromonosporales</taxon>
        <taxon>Micromonosporaceae</taxon>
        <taxon>Paractinoplanes</taxon>
    </lineage>
</organism>
<dbReference type="Pfam" id="PF21010">
    <property type="entry name" value="HA2_C"/>
    <property type="match status" value="1"/>
</dbReference>
<dbReference type="Gene3D" id="1.20.120.1080">
    <property type="match status" value="1"/>
</dbReference>
<dbReference type="InterPro" id="IPR001650">
    <property type="entry name" value="Helicase_C-like"/>
</dbReference>
<dbReference type="InterPro" id="IPR024590">
    <property type="entry name" value="HrpA_C"/>
</dbReference>
<evidence type="ECO:0000259" key="5">
    <source>
        <dbReference type="PROSITE" id="PS51192"/>
    </source>
</evidence>